<feature type="signal peptide" evidence="1">
    <location>
        <begin position="1"/>
        <end position="23"/>
    </location>
</feature>
<dbReference type="InterPro" id="IPR029058">
    <property type="entry name" value="AB_hydrolase_fold"/>
</dbReference>
<dbReference type="Gene3D" id="3.40.50.1820">
    <property type="entry name" value="alpha/beta hydrolase"/>
    <property type="match status" value="1"/>
</dbReference>
<dbReference type="SUPFAM" id="SSF53474">
    <property type="entry name" value="alpha/beta-Hydrolases"/>
    <property type="match status" value="1"/>
</dbReference>
<name>A0ABU4TRW0_9PSEU</name>
<comment type="caution">
    <text evidence="2">The sequence shown here is derived from an EMBL/GenBank/DDBJ whole genome shotgun (WGS) entry which is preliminary data.</text>
</comment>
<dbReference type="EMBL" id="JAXAVV010000007">
    <property type="protein sequence ID" value="MDX8050957.1"/>
    <property type="molecule type" value="Genomic_DNA"/>
</dbReference>
<dbReference type="RefSeq" id="WP_319984931.1">
    <property type="nucleotide sequence ID" value="NZ_JAXAVV010000007.1"/>
</dbReference>
<reference evidence="2 3" key="1">
    <citation type="submission" date="2023-11" db="EMBL/GenBank/DDBJ databases">
        <title>Lentzea sokolovensis, sp. nov., Lentzea kristufkii, sp. nov., and Lentzea miocenensis, sp. nov., rare actinobacteria from Sokolov Coal Basin, Miocene lacustrine sediment, Czech Republic.</title>
        <authorList>
            <person name="Lara A."/>
            <person name="Kotroba L."/>
            <person name="Nouioui I."/>
            <person name="Neumann-Schaal M."/>
            <person name="Mast Y."/>
            <person name="Chronakova A."/>
        </authorList>
    </citation>
    <scope>NUCLEOTIDE SEQUENCE [LARGE SCALE GENOMIC DNA]</scope>
    <source>
        <strain evidence="2 3">BCCO 10_0798</strain>
    </source>
</reference>
<feature type="chain" id="PRO_5045253905" evidence="1">
    <location>
        <begin position="24"/>
        <end position="423"/>
    </location>
</feature>
<protein>
    <submittedName>
        <fullName evidence="2">Uncharacterized protein</fullName>
    </submittedName>
</protein>
<evidence type="ECO:0000313" key="3">
    <source>
        <dbReference type="Proteomes" id="UP001271792"/>
    </source>
</evidence>
<accession>A0ABU4TRW0</accession>
<sequence length="423" mass="45812">MRRLLSVALSFLLVSVVAQPAAATGGGDQPLPGYTIVNPPLAPALVGGKPAKVLQGVHSHAGYIIEVPPRWNGRLAMWAHGYRGDGKVLTVDAPPFGLRQRWLDEGYAWAASSYYSNAYDVRAGVTTTRELAALFARKVQRPSKVFLAGASMGGHVIARSLEQYPGFYAGALPMCGVLGDHELFDYFLSYHLVAQALTGIKAYPLPPDYATVVVPRIKEALAGRDDQFKAIVATLSGGARPGTEAAYAYWKDFLFGLVTNSSTTSLAENPLQIATNLTTRYRPNSPVDVNAAVQRVRAANPVARHTWALTQIPAVQGLPSAPVVSLHGIGDLFVPFSMEQDYRDDAARFGRTHLVVQRAIRTVDHCEFSPAEAGTAWSDLTTWVDRGKRPAGDDVRRTDDPRFGCRFSDRQATGGTRAFFPAC</sequence>
<gene>
    <name evidence="2" type="ORF">SK571_16340</name>
</gene>
<proteinExistence type="predicted"/>
<reference evidence="2 3" key="2">
    <citation type="submission" date="2023-11" db="EMBL/GenBank/DDBJ databases">
        <authorList>
            <person name="Lara A.C."/>
            <person name="Chronakova A."/>
        </authorList>
    </citation>
    <scope>NUCLEOTIDE SEQUENCE [LARGE SCALE GENOMIC DNA]</scope>
    <source>
        <strain evidence="2 3">BCCO 10_0798</strain>
    </source>
</reference>
<evidence type="ECO:0000256" key="1">
    <source>
        <dbReference type="SAM" id="SignalP"/>
    </source>
</evidence>
<dbReference type="Proteomes" id="UP001271792">
    <property type="component" value="Unassembled WGS sequence"/>
</dbReference>
<keyword evidence="1" id="KW-0732">Signal</keyword>
<keyword evidence="3" id="KW-1185">Reference proteome</keyword>
<evidence type="ECO:0000313" key="2">
    <source>
        <dbReference type="EMBL" id="MDX8050957.1"/>
    </source>
</evidence>
<organism evidence="2 3">
    <name type="scientific">Lentzea kristufekii</name>
    <dbReference type="NCBI Taxonomy" id="3095430"/>
    <lineage>
        <taxon>Bacteria</taxon>
        <taxon>Bacillati</taxon>
        <taxon>Actinomycetota</taxon>
        <taxon>Actinomycetes</taxon>
        <taxon>Pseudonocardiales</taxon>
        <taxon>Pseudonocardiaceae</taxon>
        <taxon>Lentzea</taxon>
    </lineage>
</organism>